<reference evidence="7 8" key="1">
    <citation type="submission" date="2021-05" db="EMBL/GenBank/DDBJ databases">
        <title>Complete genome of Nocardioides aquaticus KCTC 9944T isolated from meromictic and hypersaline Ekho Lake, Antarctica.</title>
        <authorList>
            <person name="Hwang K."/>
            <person name="Kim K.M."/>
            <person name="Choe H."/>
        </authorList>
    </citation>
    <scope>NUCLEOTIDE SEQUENCE [LARGE SCALE GENOMIC DNA]</scope>
    <source>
        <strain evidence="7 8">KCTC 9944</strain>
    </source>
</reference>
<dbReference type="EC" id="3.6.3.-" evidence="7"/>
<keyword evidence="7" id="KW-0378">Hydrolase</keyword>
<dbReference type="InterPro" id="IPR003593">
    <property type="entry name" value="AAA+_ATPase"/>
</dbReference>
<feature type="region of interest" description="Disordered" evidence="5">
    <location>
        <begin position="241"/>
        <end position="286"/>
    </location>
</feature>
<dbReference type="PANTHER" id="PTHR42734:SF17">
    <property type="entry name" value="METAL TRANSPORT SYSTEM ATP-BINDING PROTEIN TM_0124-RELATED"/>
    <property type="match status" value="1"/>
</dbReference>
<dbReference type="EMBL" id="CP075371">
    <property type="protein sequence ID" value="QVT79631.1"/>
    <property type="molecule type" value="Genomic_DNA"/>
</dbReference>
<feature type="domain" description="ABC transporter" evidence="6">
    <location>
        <begin position="16"/>
        <end position="250"/>
    </location>
</feature>
<dbReference type="InterPro" id="IPR027417">
    <property type="entry name" value="P-loop_NTPase"/>
</dbReference>
<name>A0ABX8EH35_9ACTN</name>
<evidence type="ECO:0000313" key="8">
    <source>
        <dbReference type="Proteomes" id="UP000679307"/>
    </source>
</evidence>
<sequence length="286" mass="30749">MTQPPAPLPADPLLPVRLRDGAVSIEGRPVLRHVDLTVGAGDFVALMGANGSGKSTLVRALTGLRPLTAGRLELFGTTLDEFRSWERVGYVPQRTGAGSGVPASVWEVVASGRLTRRRLLRPLGREDRAAIADALEVVGLADRAKEGVSSLSGGQQQRVLIARALAGQPELFFLDEPTAGVDLPNQHALAESLGRLRERGATIVLVAHELGPLASLVDRAVVMRDGRVAYDGPPLADHEVHHPDFGEAHSHHHTAHEHRSRHDHVPSVSASLAAHDHHPDHREGRR</sequence>
<feature type="compositionally biased region" description="Basic residues" evidence="5">
    <location>
        <begin position="250"/>
        <end position="262"/>
    </location>
</feature>
<dbReference type="SUPFAM" id="SSF52540">
    <property type="entry name" value="P-loop containing nucleoside triphosphate hydrolases"/>
    <property type="match status" value="1"/>
</dbReference>
<dbReference type="PROSITE" id="PS00211">
    <property type="entry name" value="ABC_TRANSPORTER_1"/>
    <property type="match status" value="1"/>
</dbReference>
<dbReference type="GO" id="GO:0005524">
    <property type="term" value="F:ATP binding"/>
    <property type="evidence" value="ECO:0007669"/>
    <property type="project" value="UniProtKB-KW"/>
</dbReference>
<evidence type="ECO:0000256" key="4">
    <source>
        <dbReference type="ARBA" id="ARBA00022840"/>
    </source>
</evidence>
<dbReference type="PROSITE" id="PS50893">
    <property type="entry name" value="ABC_TRANSPORTER_2"/>
    <property type="match status" value="1"/>
</dbReference>
<evidence type="ECO:0000256" key="1">
    <source>
        <dbReference type="ARBA" id="ARBA00005417"/>
    </source>
</evidence>
<keyword evidence="8" id="KW-1185">Reference proteome</keyword>
<dbReference type="Pfam" id="PF00005">
    <property type="entry name" value="ABC_tran"/>
    <property type="match status" value="1"/>
</dbReference>
<dbReference type="PANTHER" id="PTHR42734">
    <property type="entry name" value="METAL TRANSPORT SYSTEM ATP-BINDING PROTEIN TM_0124-RELATED"/>
    <property type="match status" value="1"/>
</dbReference>
<dbReference type="InterPro" id="IPR003439">
    <property type="entry name" value="ABC_transporter-like_ATP-bd"/>
</dbReference>
<keyword evidence="2" id="KW-0813">Transport</keyword>
<dbReference type="InterPro" id="IPR050153">
    <property type="entry name" value="Metal_Ion_Import_ABC"/>
</dbReference>
<evidence type="ECO:0000313" key="7">
    <source>
        <dbReference type="EMBL" id="QVT79631.1"/>
    </source>
</evidence>
<dbReference type="Gene3D" id="3.40.50.300">
    <property type="entry name" value="P-loop containing nucleotide triphosphate hydrolases"/>
    <property type="match status" value="1"/>
</dbReference>
<dbReference type="GO" id="GO:0016787">
    <property type="term" value="F:hydrolase activity"/>
    <property type="evidence" value="ECO:0007669"/>
    <property type="project" value="UniProtKB-KW"/>
</dbReference>
<proteinExistence type="inferred from homology"/>
<evidence type="ECO:0000256" key="3">
    <source>
        <dbReference type="ARBA" id="ARBA00022741"/>
    </source>
</evidence>
<gene>
    <name evidence="7" type="primary">znuC_2</name>
    <name evidence="7" type="ORF">ENKNEFLB_02014</name>
</gene>
<protein>
    <submittedName>
        <fullName evidence="7">High-affinity zinc uptake system ATP-binding protein ZnuC</fullName>
        <ecNumber evidence="7">3.6.3.-</ecNumber>
    </submittedName>
</protein>
<comment type="similarity">
    <text evidence="1">Belongs to the ABC transporter superfamily.</text>
</comment>
<dbReference type="RefSeq" id="WP_214059050.1">
    <property type="nucleotide sequence ID" value="NZ_BAAAHS010000102.1"/>
</dbReference>
<feature type="compositionally biased region" description="Basic and acidic residues" evidence="5">
    <location>
        <begin position="274"/>
        <end position="286"/>
    </location>
</feature>
<dbReference type="InterPro" id="IPR017871">
    <property type="entry name" value="ABC_transporter-like_CS"/>
</dbReference>
<keyword evidence="3" id="KW-0547">Nucleotide-binding</keyword>
<evidence type="ECO:0000259" key="6">
    <source>
        <dbReference type="PROSITE" id="PS50893"/>
    </source>
</evidence>
<organism evidence="7 8">
    <name type="scientific">Nocardioides aquaticus</name>
    <dbReference type="NCBI Taxonomy" id="160826"/>
    <lineage>
        <taxon>Bacteria</taxon>
        <taxon>Bacillati</taxon>
        <taxon>Actinomycetota</taxon>
        <taxon>Actinomycetes</taxon>
        <taxon>Propionibacteriales</taxon>
        <taxon>Nocardioidaceae</taxon>
        <taxon>Nocardioides</taxon>
    </lineage>
</organism>
<dbReference type="SMART" id="SM00382">
    <property type="entry name" value="AAA"/>
    <property type="match status" value="1"/>
</dbReference>
<evidence type="ECO:0000256" key="5">
    <source>
        <dbReference type="SAM" id="MobiDB-lite"/>
    </source>
</evidence>
<evidence type="ECO:0000256" key="2">
    <source>
        <dbReference type="ARBA" id="ARBA00022448"/>
    </source>
</evidence>
<accession>A0ABX8EH35</accession>
<dbReference type="Proteomes" id="UP000679307">
    <property type="component" value="Chromosome"/>
</dbReference>
<keyword evidence="4 7" id="KW-0067">ATP-binding</keyword>